<evidence type="ECO:0000256" key="1">
    <source>
        <dbReference type="ARBA" id="ARBA00006484"/>
    </source>
</evidence>
<gene>
    <name evidence="2" type="ORF">JHL22_02385</name>
</gene>
<dbReference type="InterPro" id="IPR050259">
    <property type="entry name" value="SDR"/>
</dbReference>
<name>A0ABS1ECT1_9BURK</name>
<dbReference type="EMBL" id="JAENGP010000002">
    <property type="protein sequence ID" value="MBK1780060.1"/>
    <property type="molecule type" value="Genomic_DNA"/>
</dbReference>
<protein>
    <submittedName>
        <fullName evidence="2">SDR family oxidoreductase</fullName>
    </submittedName>
</protein>
<dbReference type="Gene3D" id="3.40.50.720">
    <property type="entry name" value="NAD(P)-binding Rossmann-like Domain"/>
    <property type="match status" value="1"/>
</dbReference>
<proteinExistence type="inferred from homology"/>
<keyword evidence="3" id="KW-1185">Reference proteome</keyword>
<reference evidence="2 3" key="1">
    <citation type="submission" date="2020-12" db="EMBL/GenBank/DDBJ databases">
        <authorList>
            <person name="Lu T."/>
            <person name="Wang Q."/>
            <person name="Han X."/>
        </authorList>
    </citation>
    <scope>NUCLEOTIDE SEQUENCE [LARGE SCALE GENOMIC DNA]</scope>
    <source>
        <strain evidence="2 3">WQ 585</strain>
    </source>
</reference>
<comment type="caution">
    <text evidence="2">The sequence shown here is derived from an EMBL/GenBank/DDBJ whole genome shotgun (WGS) entry which is preliminary data.</text>
</comment>
<sequence length="265" mass="27702">MNIDLTGKTAIVTGSTDGIGLAIATGLAQAGASVIITGRTQSRLDDALEKIHAAAANAPEVLGVLANIGTAEGCQTLIAAQPQADILINALGIYGGKEFFDITDADWEEIYQVNVLSGIRLSRHYAQGMKEKGWGRIQFISSESALNIPAEMVHYGVSKAALQGVSRGLAKVLAGTGVTVNTVLPGPTRTTGAINMMKKMADERGVSALEMESIFLKENRPSTLLNRFANPEEVANMSVYIASEQASATTGAALRVEGGIVESIA</sequence>
<dbReference type="PANTHER" id="PTHR42879">
    <property type="entry name" value="3-OXOACYL-(ACYL-CARRIER-PROTEIN) REDUCTASE"/>
    <property type="match status" value="1"/>
</dbReference>
<dbReference type="PROSITE" id="PS00061">
    <property type="entry name" value="ADH_SHORT"/>
    <property type="match status" value="1"/>
</dbReference>
<organism evidence="2 3">
    <name type="scientific">Advenella mandrilli</name>
    <dbReference type="NCBI Taxonomy" id="2800330"/>
    <lineage>
        <taxon>Bacteria</taxon>
        <taxon>Pseudomonadati</taxon>
        <taxon>Pseudomonadota</taxon>
        <taxon>Betaproteobacteria</taxon>
        <taxon>Burkholderiales</taxon>
        <taxon>Alcaligenaceae</taxon>
    </lineage>
</organism>
<dbReference type="Proteomes" id="UP000635316">
    <property type="component" value="Unassembled WGS sequence"/>
</dbReference>
<dbReference type="InterPro" id="IPR002347">
    <property type="entry name" value="SDR_fam"/>
</dbReference>
<dbReference type="Pfam" id="PF13561">
    <property type="entry name" value="adh_short_C2"/>
    <property type="match status" value="1"/>
</dbReference>
<evidence type="ECO:0000313" key="2">
    <source>
        <dbReference type="EMBL" id="MBK1780060.1"/>
    </source>
</evidence>
<dbReference type="SUPFAM" id="SSF51735">
    <property type="entry name" value="NAD(P)-binding Rossmann-fold domains"/>
    <property type="match status" value="1"/>
</dbReference>
<dbReference type="CDD" id="cd05233">
    <property type="entry name" value="SDR_c"/>
    <property type="match status" value="1"/>
</dbReference>
<dbReference type="PRINTS" id="PR00081">
    <property type="entry name" value="GDHRDH"/>
</dbReference>
<comment type="similarity">
    <text evidence="1">Belongs to the short-chain dehydrogenases/reductases (SDR) family.</text>
</comment>
<dbReference type="RefSeq" id="WP_200233429.1">
    <property type="nucleotide sequence ID" value="NZ_JAENGP010000002.1"/>
</dbReference>
<dbReference type="InterPro" id="IPR020904">
    <property type="entry name" value="Sc_DH/Rdtase_CS"/>
</dbReference>
<evidence type="ECO:0000313" key="3">
    <source>
        <dbReference type="Proteomes" id="UP000635316"/>
    </source>
</evidence>
<accession>A0ABS1ECT1</accession>
<dbReference type="InterPro" id="IPR036291">
    <property type="entry name" value="NAD(P)-bd_dom_sf"/>
</dbReference>